<feature type="transmembrane region" description="Helical" evidence="5">
    <location>
        <begin position="204"/>
        <end position="224"/>
    </location>
</feature>
<keyword evidence="3 5" id="KW-1133">Transmembrane helix</keyword>
<dbReference type="SUPFAM" id="SSF103473">
    <property type="entry name" value="MFS general substrate transporter"/>
    <property type="match status" value="1"/>
</dbReference>
<dbReference type="Pfam" id="PF07690">
    <property type="entry name" value="MFS_1"/>
    <property type="match status" value="1"/>
</dbReference>
<evidence type="ECO:0000313" key="7">
    <source>
        <dbReference type="EMBL" id="KAF2173698.1"/>
    </source>
</evidence>
<sequence length="544" mass="60581">MSDYDVVPGTVYLVEGSRQAGAPRDILLLPTPSSDLMDPLRWSKWRKAYHLFLLVAYSSLLGALTNWESVIYLNLTEAYRTPITNLNIGQAITLLLLGVGNVFFVPLSNKLGRRSIYIWTLVLVLASEIWMIFSRSIGDYQGAHVILGLGAAPFEALVAISISDVYFAHERGSKLGYYVFGLAFGSFVGPICAGYMTVDQGWRWIYQWGAILTGALLVLFYFTFEETHFVRSFDAQEGQVVSLENVGDEQRRRSLGSASLKVKEMDKDVGAELQRETTRGLIAGEVFESDSWTLQFTLWKIFPHSWIEVCREFYRPLQLSMFPAVLWCGINYGTCVSWLAVMGTTIAEVFARPPYLFSSSDLGLIWIFPMIGSLFGAYFSGPLNDRLTLYLSTRNRGWREPEFRLWAFIPSALIMPCGLVMYGVTSAHGLHWIVPIIGTGFVGFGLSVGGTVSIAYIVDCYKDIDTQAVTTIILIRNIVGFAITWGIQPWIDGMGQQNAFILVGVLSFVITGFAVVFIAFGKAFRRLMAKRYAGLAAEAARMSG</sequence>
<feature type="transmembrane region" description="Helical" evidence="5">
    <location>
        <begin position="430"/>
        <end position="456"/>
    </location>
</feature>
<feature type="transmembrane region" description="Helical" evidence="5">
    <location>
        <begin position="499"/>
        <end position="521"/>
    </location>
</feature>
<evidence type="ECO:0000256" key="2">
    <source>
        <dbReference type="ARBA" id="ARBA00022692"/>
    </source>
</evidence>
<dbReference type="Proteomes" id="UP000799537">
    <property type="component" value="Unassembled WGS sequence"/>
</dbReference>
<feature type="transmembrane region" description="Helical" evidence="5">
    <location>
        <begin position="468"/>
        <end position="487"/>
    </location>
</feature>
<protein>
    <recommendedName>
        <fullName evidence="6">Major facilitator superfamily (MFS) profile domain-containing protein</fullName>
    </recommendedName>
</protein>
<dbReference type="GO" id="GO:0005886">
    <property type="term" value="C:plasma membrane"/>
    <property type="evidence" value="ECO:0007669"/>
    <property type="project" value="TreeGrafter"/>
</dbReference>
<accession>A0A6A6D5L0</accession>
<proteinExistence type="predicted"/>
<evidence type="ECO:0000256" key="3">
    <source>
        <dbReference type="ARBA" id="ARBA00022989"/>
    </source>
</evidence>
<feature type="domain" description="Major facilitator superfamily (MFS) profile" evidence="6">
    <location>
        <begin position="47"/>
        <end position="522"/>
    </location>
</feature>
<dbReference type="GeneID" id="54568242"/>
<name>A0A6A6D5L0_ZASCE</name>
<keyword evidence="2 5" id="KW-0812">Transmembrane</keyword>
<dbReference type="InterPro" id="IPR020846">
    <property type="entry name" value="MFS_dom"/>
</dbReference>
<evidence type="ECO:0000256" key="5">
    <source>
        <dbReference type="SAM" id="Phobius"/>
    </source>
</evidence>
<feature type="transmembrane region" description="Helical" evidence="5">
    <location>
        <begin position="405"/>
        <end position="424"/>
    </location>
</feature>
<dbReference type="Gene3D" id="1.20.1250.20">
    <property type="entry name" value="MFS general substrate transporter like domains"/>
    <property type="match status" value="1"/>
</dbReference>
<dbReference type="RefSeq" id="XP_033674587.1">
    <property type="nucleotide sequence ID" value="XM_033814970.1"/>
</dbReference>
<organism evidence="7 8">
    <name type="scientific">Zasmidium cellare ATCC 36951</name>
    <dbReference type="NCBI Taxonomy" id="1080233"/>
    <lineage>
        <taxon>Eukaryota</taxon>
        <taxon>Fungi</taxon>
        <taxon>Dikarya</taxon>
        <taxon>Ascomycota</taxon>
        <taxon>Pezizomycotina</taxon>
        <taxon>Dothideomycetes</taxon>
        <taxon>Dothideomycetidae</taxon>
        <taxon>Mycosphaerellales</taxon>
        <taxon>Mycosphaerellaceae</taxon>
        <taxon>Zasmidium</taxon>
    </lineage>
</organism>
<evidence type="ECO:0000256" key="1">
    <source>
        <dbReference type="ARBA" id="ARBA00004141"/>
    </source>
</evidence>
<dbReference type="AlphaFoldDB" id="A0A6A6D5L0"/>
<dbReference type="InterPro" id="IPR036259">
    <property type="entry name" value="MFS_trans_sf"/>
</dbReference>
<keyword evidence="4 5" id="KW-0472">Membrane</keyword>
<dbReference type="PROSITE" id="PS50850">
    <property type="entry name" value="MFS"/>
    <property type="match status" value="1"/>
</dbReference>
<feature type="transmembrane region" description="Helical" evidence="5">
    <location>
        <begin position="87"/>
        <end position="104"/>
    </location>
</feature>
<dbReference type="PANTHER" id="PTHR23502:SF34">
    <property type="entry name" value="PROTEIN HOL1"/>
    <property type="match status" value="1"/>
</dbReference>
<keyword evidence="8" id="KW-1185">Reference proteome</keyword>
<comment type="subcellular location">
    <subcellularLocation>
        <location evidence="1">Membrane</location>
        <topology evidence="1">Multi-pass membrane protein</topology>
    </subcellularLocation>
</comment>
<dbReference type="InterPro" id="IPR011701">
    <property type="entry name" value="MFS"/>
</dbReference>
<dbReference type="PANTHER" id="PTHR23502">
    <property type="entry name" value="MAJOR FACILITATOR SUPERFAMILY"/>
    <property type="match status" value="1"/>
</dbReference>
<evidence type="ECO:0000259" key="6">
    <source>
        <dbReference type="PROSITE" id="PS50850"/>
    </source>
</evidence>
<gene>
    <name evidence="7" type="ORF">M409DRAFT_61988</name>
</gene>
<dbReference type="GO" id="GO:0022857">
    <property type="term" value="F:transmembrane transporter activity"/>
    <property type="evidence" value="ECO:0007669"/>
    <property type="project" value="InterPro"/>
</dbReference>
<dbReference type="OrthoDB" id="5215911at2759"/>
<evidence type="ECO:0000313" key="8">
    <source>
        <dbReference type="Proteomes" id="UP000799537"/>
    </source>
</evidence>
<feature type="transmembrane region" description="Helical" evidence="5">
    <location>
        <begin position="116"/>
        <end position="133"/>
    </location>
</feature>
<dbReference type="EMBL" id="ML993579">
    <property type="protein sequence ID" value="KAF2173698.1"/>
    <property type="molecule type" value="Genomic_DNA"/>
</dbReference>
<feature type="transmembrane region" description="Helical" evidence="5">
    <location>
        <begin position="363"/>
        <end position="384"/>
    </location>
</feature>
<feature type="transmembrane region" description="Helical" evidence="5">
    <location>
        <begin position="48"/>
        <end position="67"/>
    </location>
</feature>
<feature type="transmembrane region" description="Helical" evidence="5">
    <location>
        <begin position="145"/>
        <end position="168"/>
    </location>
</feature>
<feature type="transmembrane region" description="Helical" evidence="5">
    <location>
        <begin position="321"/>
        <end position="343"/>
    </location>
</feature>
<reference evidence="7" key="1">
    <citation type="journal article" date="2020" name="Stud. Mycol.">
        <title>101 Dothideomycetes genomes: a test case for predicting lifestyles and emergence of pathogens.</title>
        <authorList>
            <person name="Haridas S."/>
            <person name="Albert R."/>
            <person name="Binder M."/>
            <person name="Bloem J."/>
            <person name="Labutti K."/>
            <person name="Salamov A."/>
            <person name="Andreopoulos B."/>
            <person name="Baker S."/>
            <person name="Barry K."/>
            <person name="Bills G."/>
            <person name="Bluhm B."/>
            <person name="Cannon C."/>
            <person name="Castanera R."/>
            <person name="Culley D."/>
            <person name="Daum C."/>
            <person name="Ezra D."/>
            <person name="Gonzalez J."/>
            <person name="Henrissat B."/>
            <person name="Kuo A."/>
            <person name="Liang C."/>
            <person name="Lipzen A."/>
            <person name="Lutzoni F."/>
            <person name="Magnuson J."/>
            <person name="Mondo S."/>
            <person name="Nolan M."/>
            <person name="Ohm R."/>
            <person name="Pangilinan J."/>
            <person name="Park H.-J."/>
            <person name="Ramirez L."/>
            <person name="Alfaro M."/>
            <person name="Sun H."/>
            <person name="Tritt A."/>
            <person name="Yoshinaga Y."/>
            <person name="Zwiers L.-H."/>
            <person name="Turgeon B."/>
            <person name="Goodwin S."/>
            <person name="Spatafora J."/>
            <person name="Crous P."/>
            <person name="Grigoriev I."/>
        </authorList>
    </citation>
    <scope>NUCLEOTIDE SEQUENCE</scope>
    <source>
        <strain evidence="7">ATCC 36951</strain>
    </source>
</reference>
<feature type="transmembrane region" description="Helical" evidence="5">
    <location>
        <begin position="175"/>
        <end position="198"/>
    </location>
</feature>
<evidence type="ECO:0000256" key="4">
    <source>
        <dbReference type="ARBA" id="ARBA00023136"/>
    </source>
</evidence>